<proteinExistence type="predicted"/>
<dbReference type="Proteomes" id="UP000191135">
    <property type="component" value="Chromosome"/>
</dbReference>
<dbReference type="EMBL" id="CP020330">
    <property type="protein sequence ID" value="AQZ52812.1"/>
    <property type="molecule type" value="Genomic_DNA"/>
</dbReference>
<dbReference type="InterPro" id="IPR006597">
    <property type="entry name" value="Sel1-like"/>
</dbReference>
<organism evidence="2 3">
    <name type="scientific">Martelella mediterranea DSM 17316</name>
    <dbReference type="NCBI Taxonomy" id="1122214"/>
    <lineage>
        <taxon>Bacteria</taxon>
        <taxon>Pseudomonadati</taxon>
        <taxon>Pseudomonadota</taxon>
        <taxon>Alphaproteobacteria</taxon>
        <taxon>Hyphomicrobiales</taxon>
        <taxon>Aurantimonadaceae</taxon>
        <taxon>Martelella</taxon>
    </lineage>
</organism>
<accession>A0A1U9Z5D2</accession>
<dbReference type="Gene3D" id="1.25.40.10">
    <property type="entry name" value="Tetratricopeptide repeat domain"/>
    <property type="match status" value="1"/>
</dbReference>
<dbReference type="SUPFAM" id="SSF81901">
    <property type="entry name" value="HCP-like"/>
    <property type="match status" value="2"/>
</dbReference>
<dbReference type="STRING" id="1122214.Mame_03507"/>
<protein>
    <submittedName>
        <fullName evidence="2">Polar organelle development protein</fullName>
    </submittedName>
</protein>
<dbReference type="PANTHER" id="PTHR11102:SF160">
    <property type="entry name" value="ERAD-ASSOCIATED E3 UBIQUITIN-PROTEIN LIGASE COMPONENT HRD3"/>
    <property type="match status" value="1"/>
</dbReference>
<dbReference type="InterPro" id="IPR011990">
    <property type="entry name" value="TPR-like_helical_dom_sf"/>
</dbReference>
<sequence length="360" mass="38761" precursor="true">MTARSVVTAAVLLALAPGLGLAATMGQFATDADLVAGDRASLYGGGRLLPPGLAPDRPAPYQFAFAAPVGDDLPGLPPEPAYDGPVDLAYGAYQRGAYEAAYEAALQQSARGDPRAETLIGELVERQLIAESRAGPALEWYRMAAESGEAFALNRYGMALLTSDEEADNEKGGVLVKQAAEAGDPLAQFNYGSLLIEQNPGKDGLKLALPWFEASAEADIADAQYALSQIYPALDDLPEEKKALWKFWLRRAADGDHDTAQLDLALALINGRGMPRDLEQGVDWLRRAALNGNPAAMSRLAYLYSQGIGVREDKETAATFYLSVRRLGLIEPDMEELVDGLDAETRTEAERRSRALAQRY</sequence>
<dbReference type="AlphaFoldDB" id="A0A1U9Z5D2"/>
<dbReference type="eggNOG" id="COG0790">
    <property type="taxonomic scope" value="Bacteria"/>
</dbReference>
<evidence type="ECO:0000256" key="1">
    <source>
        <dbReference type="SAM" id="SignalP"/>
    </source>
</evidence>
<dbReference type="SMART" id="SM00671">
    <property type="entry name" value="SEL1"/>
    <property type="match status" value="6"/>
</dbReference>
<dbReference type="Pfam" id="PF08238">
    <property type="entry name" value="Sel1"/>
    <property type="match status" value="6"/>
</dbReference>
<dbReference type="RefSeq" id="WP_018066317.1">
    <property type="nucleotide sequence ID" value="NZ_AQWH01000022.1"/>
</dbReference>
<feature type="signal peptide" evidence="1">
    <location>
        <begin position="1"/>
        <end position="22"/>
    </location>
</feature>
<name>A0A1U9Z5D2_9HYPH</name>
<dbReference type="OrthoDB" id="9816559at2"/>
<reference evidence="2 3" key="1">
    <citation type="submission" date="2017-03" db="EMBL/GenBank/DDBJ databases">
        <title>Foreign affairs: Plasmid Transfer between Roseobacters and Rhizobia.</title>
        <authorList>
            <person name="Bartling P."/>
            <person name="Bunk B."/>
            <person name="Overmann J."/>
            <person name="Brinkmann H."/>
            <person name="Petersen J."/>
        </authorList>
    </citation>
    <scope>NUCLEOTIDE SEQUENCE [LARGE SCALE GENOMIC DNA]</scope>
    <source>
        <strain evidence="2 3">MACL11</strain>
    </source>
</reference>
<keyword evidence="3" id="KW-1185">Reference proteome</keyword>
<feature type="chain" id="PRO_5010743898" evidence="1">
    <location>
        <begin position="23"/>
        <end position="360"/>
    </location>
</feature>
<dbReference type="KEGG" id="mmed:Mame_03507"/>
<dbReference type="InterPro" id="IPR050767">
    <property type="entry name" value="Sel1_AlgK"/>
</dbReference>
<evidence type="ECO:0000313" key="3">
    <source>
        <dbReference type="Proteomes" id="UP000191135"/>
    </source>
</evidence>
<keyword evidence="1" id="KW-0732">Signal</keyword>
<evidence type="ECO:0000313" key="2">
    <source>
        <dbReference type="EMBL" id="AQZ52812.1"/>
    </source>
</evidence>
<dbReference type="PANTHER" id="PTHR11102">
    <property type="entry name" value="SEL-1-LIKE PROTEIN"/>
    <property type="match status" value="1"/>
</dbReference>
<gene>
    <name evidence="2" type="primary">podJ_1</name>
    <name evidence="2" type="ORF">Mame_03507</name>
</gene>